<accession>A0ABR0QTX1</accession>
<dbReference type="Proteomes" id="UP001358586">
    <property type="component" value="Chromosome 2"/>
</dbReference>
<protein>
    <submittedName>
        <fullName evidence="1">Uncharacterized protein</fullName>
    </submittedName>
</protein>
<reference evidence="1 2" key="1">
    <citation type="submission" date="2023-03" db="EMBL/GenBank/DDBJ databases">
        <title>WGS of Gossypium arboreum.</title>
        <authorList>
            <person name="Yu D."/>
        </authorList>
    </citation>
    <scope>NUCLEOTIDE SEQUENCE [LARGE SCALE GENOMIC DNA]</scope>
    <source>
        <tissue evidence="1">Leaf</tissue>
    </source>
</reference>
<keyword evidence="2" id="KW-1185">Reference proteome</keyword>
<comment type="caution">
    <text evidence="1">The sequence shown here is derived from an EMBL/GenBank/DDBJ whole genome shotgun (WGS) entry which is preliminary data.</text>
</comment>
<proteinExistence type="predicted"/>
<evidence type="ECO:0000313" key="2">
    <source>
        <dbReference type="Proteomes" id="UP001358586"/>
    </source>
</evidence>
<gene>
    <name evidence="1" type="ORF">PVK06_005149</name>
</gene>
<sequence length="92" mass="10722">MSLRVFKLLASISSTVGMLKEEFEQRWARKSLREMLLVVEEHVGKLEEPMEDTKELDNTLGESIEDLREQSRDFVTTCLTSQRDSVQELLDF</sequence>
<dbReference type="EMBL" id="JARKNE010000002">
    <property type="protein sequence ID" value="KAK5842758.1"/>
    <property type="molecule type" value="Genomic_DNA"/>
</dbReference>
<evidence type="ECO:0000313" key="1">
    <source>
        <dbReference type="EMBL" id="KAK5842758.1"/>
    </source>
</evidence>
<name>A0ABR0QTX1_GOSAR</name>
<organism evidence="1 2">
    <name type="scientific">Gossypium arboreum</name>
    <name type="common">Tree cotton</name>
    <name type="synonym">Gossypium nanking</name>
    <dbReference type="NCBI Taxonomy" id="29729"/>
    <lineage>
        <taxon>Eukaryota</taxon>
        <taxon>Viridiplantae</taxon>
        <taxon>Streptophyta</taxon>
        <taxon>Embryophyta</taxon>
        <taxon>Tracheophyta</taxon>
        <taxon>Spermatophyta</taxon>
        <taxon>Magnoliopsida</taxon>
        <taxon>eudicotyledons</taxon>
        <taxon>Gunneridae</taxon>
        <taxon>Pentapetalae</taxon>
        <taxon>rosids</taxon>
        <taxon>malvids</taxon>
        <taxon>Malvales</taxon>
        <taxon>Malvaceae</taxon>
        <taxon>Malvoideae</taxon>
        <taxon>Gossypium</taxon>
    </lineage>
</organism>